<gene>
    <name evidence="7" type="ORF">ACH4TF_26450</name>
</gene>
<evidence type="ECO:0000256" key="3">
    <source>
        <dbReference type="ARBA" id="ARBA00022692"/>
    </source>
</evidence>
<keyword evidence="4 6" id="KW-1133">Transmembrane helix</keyword>
<evidence type="ECO:0000256" key="2">
    <source>
        <dbReference type="ARBA" id="ARBA00022475"/>
    </source>
</evidence>
<keyword evidence="5 6" id="KW-0472">Membrane</keyword>
<keyword evidence="2" id="KW-1003">Cell membrane</keyword>
<comment type="caution">
    <text evidence="7">The sequence shown here is derived from an EMBL/GenBank/DDBJ whole genome shotgun (WGS) entry which is preliminary data.</text>
</comment>
<proteinExistence type="predicted"/>
<dbReference type="EMBL" id="JBIRRB010000010">
    <property type="protein sequence ID" value="MFI0913963.1"/>
    <property type="molecule type" value="Genomic_DNA"/>
</dbReference>
<dbReference type="RefSeq" id="WP_397614083.1">
    <property type="nucleotide sequence ID" value="NZ_JBIRRB010000010.1"/>
</dbReference>
<dbReference type="PANTHER" id="PTHR38601">
    <property type="entry name" value="HYDROGENASE-4 COMPONENT E"/>
    <property type="match status" value="1"/>
</dbReference>
<keyword evidence="3 6" id="KW-0812">Transmembrane</keyword>
<evidence type="ECO:0000313" key="7">
    <source>
        <dbReference type="EMBL" id="MFI0913963.1"/>
    </source>
</evidence>
<feature type="transmembrane region" description="Helical" evidence="6">
    <location>
        <begin position="33"/>
        <end position="51"/>
    </location>
</feature>
<evidence type="ECO:0000256" key="4">
    <source>
        <dbReference type="ARBA" id="ARBA00022989"/>
    </source>
</evidence>
<organism evidence="7 8">
    <name type="scientific">Streptomyces abikoensis</name>
    <dbReference type="NCBI Taxonomy" id="97398"/>
    <lineage>
        <taxon>Bacteria</taxon>
        <taxon>Bacillati</taxon>
        <taxon>Actinomycetota</taxon>
        <taxon>Actinomycetes</taxon>
        <taxon>Kitasatosporales</taxon>
        <taxon>Streptomycetaceae</taxon>
        <taxon>Streptomyces</taxon>
    </lineage>
</organism>
<evidence type="ECO:0008006" key="9">
    <source>
        <dbReference type="Google" id="ProtNLM"/>
    </source>
</evidence>
<evidence type="ECO:0000256" key="5">
    <source>
        <dbReference type="ARBA" id="ARBA00023136"/>
    </source>
</evidence>
<feature type="transmembrane region" description="Helical" evidence="6">
    <location>
        <begin position="183"/>
        <end position="203"/>
    </location>
</feature>
<feature type="transmembrane region" description="Helical" evidence="6">
    <location>
        <begin position="6"/>
        <end position="26"/>
    </location>
</feature>
<protein>
    <recommendedName>
        <fullName evidence="9">Hydrogenase-4 component E</fullName>
    </recommendedName>
</protein>
<feature type="transmembrane region" description="Helical" evidence="6">
    <location>
        <begin position="209"/>
        <end position="229"/>
    </location>
</feature>
<keyword evidence="8" id="KW-1185">Reference proteome</keyword>
<name>A0ABW7T994_9ACTN</name>
<sequence>MPGTLHAQLLDLVCGAFLLAAVVVLWLRQLASIVRVFALQGVALAGIAALLDGHGSRWELLAVAVGIGMLRAGLLPLLMRRALTAVATGPAPLTGGPAGGPAGGAGGGAGHHYAEDVSEARETQPLVNVAASLLSAALLTLLAYAVARPLVALHPTPATRALPVGLAVVLIGFFVLVTRRRALAQVVGFLLLDNGITATAFLAASGVPLIVELGVSFDVLLAVLVLGILTTRMRAAFGGTGIDDLRELCDR</sequence>
<dbReference type="InterPro" id="IPR038730">
    <property type="entry name" value="HyfE-like"/>
</dbReference>
<evidence type="ECO:0000256" key="1">
    <source>
        <dbReference type="ARBA" id="ARBA00004651"/>
    </source>
</evidence>
<comment type="subcellular location">
    <subcellularLocation>
        <location evidence="1">Cell membrane</location>
        <topology evidence="1">Multi-pass membrane protein</topology>
    </subcellularLocation>
</comment>
<evidence type="ECO:0000256" key="6">
    <source>
        <dbReference type="SAM" id="Phobius"/>
    </source>
</evidence>
<feature type="transmembrane region" description="Helical" evidence="6">
    <location>
        <begin position="126"/>
        <end position="146"/>
    </location>
</feature>
<evidence type="ECO:0000313" key="8">
    <source>
        <dbReference type="Proteomes" id="UP001611162"/>
    </source>
</evidence>
<accession>A0ABW7T994</accession>
<feature type="transmembrane region" description="Helical" evidence="6">
    <location>
        <begin position="158"/>
        <end position="176"/>
    </location>
</feature>
<dbReference type="PANTHER" id="PTHR38601:SF1">
    <property type="entry name" value="HYDROGENASE-4 COMPONENT E"/>
    <property type="match status" value="1"/>
</dbReference>
<reference evidence="7 8" key="1">
    <citation type="submission" date="2024-10" db="EMBL/GenBank/DDBJ databases">
        <title>The Natural Products Discovery Center: Release of the First 8490 Sequenced Strains for Exploring Actinobacteria Biosynthetic Diversity.</title>
        <authorList>
            <person name="Kalkreuter E."/>
            <person name="Kautsar S.A."/>
            <person name="Yang D."/>
            <person name="Bader C.D."/>
            <person name="Teijaro C.N."/>
            <person name="Fluegel L."/>
            <person name="Davis C.M."/>
            <person name="Simpson J.R."/>
            <person name="Lauterbach L."/>
            <person name="Steele A.D."/>
            <person name="Gui C."/>
            <person name="Meng S."/>
            <person name="Li G."/>
            <person name="Viehrig K."/>
            <person name="Ye F."/>
            <person name="Su P."/>
            <person name="Kiefer A.F."/>
            <person name="Nichols A."/>
            <person name="Cepeda A.J."/>
            <person name="Yan W."/>
            <person name="Fan B."/>
            <person name="Jiang Y."/>
            <person name="Adhikari A."/>
            <person name="Zheng C.-J."/>
            <person name="Schuster L."/>
            <person name="Cowan T.M."/>
            <person name="Smanski M.J."/>
            <person name="Chevrette M.G."/>
            <person name="De Carvalho L.P.S."/>
            <person name="Shen B."/>
        </authorList>
    </citation>
    <scope>NUCLEOTIDE SEQUENCE [LARGE SCALE GENOMIC DNA]</scope>
    <source>
        <strain evidence="7 8">NPDC020979</strain>
    </source>
</reference>
<dbReference type="Proteomes" id="UP001611162">
    <property type="component" value="Unassembled WGS sequence"/>
</dbReference>
<feature type="transmembrane region" description="Helical" evidence="6">
    <location>
        <begin position="57"/>
        <end position="78"/>
    </location>
</feature>